<dbReference type="EMBL" id="JTDW01000005">
    <property type="protein sequence ID" value="KJD35745.1"/>
    <property type="molecule type" value="Genomic_DNA"/>
</dbReference>
<dbReference type="OrthoDB" id="637392at2"/>
<name>A0A0D7W9E0_9FLAO</name>
<dbReference type="AlphaFoldDB" id="A0A0D7W9E0"/>
<protein>
    <recommendedName>
        <fullName evidence="4">DUF4440 domain-containing protein</fullName>
    </recommendedName>
</protein>
<gene>
    <name evidence="2" type="ORF">PW52_08375</name>
</gene>
<dbReference type="Proteomes" id="UP000032578">
    <property type="component" value="Unassembled WGS sequence"/>
</dbReference>
<feature type="signal peptide" evidence="1">
    <location>
        <begin position="1"/>
        <end position="22"/>
    </location>
</feature>
<sequence length="322" mass="37113">MKNKLYLITITLSLLITNCSNSQTELSDEKSQIINFLKIWNNLHNEKNIGKLTDLYDKNVNYYGHNKSNNYIIEDKSKLFEKFKQFTQTNNGISELTKNLLENEIKIAFSKKVIVNGKTKYYPSYLILKHTNNYWKITTEGDLITDKIISKNKNTGNTKKILGDFNGDGKKEFAWIETPKRLVHSEYIIKEDELEEGEFGILYDDYIGCDNSVIHFSDKTIWPITINTTSGELTNIGDLNNDGSENISVYSNINAYSTLHILNVKNYYQPNLIDPISVNRNIYDNIQKENMLENLGNGSVKITYSTFTEKGEHELITKIIKL</sequence>
<proteinExistence type="predicted"/>
<organism evidence="2 3">
    <name type="scientific">Neotamlana sedimentorum</name>
    <dbReference type="NCBI Taxonomy" id="1435349"/>
    <lineage>
        <taxon>Bacteria</taxon>
        <taxon>Pseudomonadati</taxon>
        <taxon>Bacteroidota</taxon>
        <taxon>Flavobacteriia</taxon>
        <taxon>Flavobacteriales</taxon>
        <taxon>Flavobacteriaceae</taxon>
        <taxon>Neotamlana</taxon>
    </lineage>
</organism>
<dbReference type="RefSeq" id="WP_044632479.1">
    <property type="nucleotide sequence ID" value="NZ_JTDW01000005.1"/>
</dbReference>
<dbReference type="STRING" id="1435349.PW52_08375"/>
<dbReference type="PATRIC" id="fig|1435349.4.peg.2660"/>
<accession>A0A0D7W9E0</accession>
<feature type="chain" id="PRO_5002325925" description="DUF4440 domain-containing protein" evidence="1">
    <location>
        <begin position="23"/>
        <end position="322"/>
    </location>
</feature>
<evidence type="ECO:0008006" key="4">
    <source>
        <dbReference type="Google" id="ProtNLM"/>
    </source>
</evidence>
<reference evidence="2 3" key="1">
    <citation type="submission" date="2014-11" db="EMBL/GenBank/DDBJ databases">
        <title>Tamlana sedimentorum sp. nov., isolated from shallow sand sediments of the Sea of Japan.</title>
        <authorList>
            <person name="Romanenko L.A."/>
        </authorList>
    </citation>
    <scope>NUCLEOTIDE SEQUENCE [LARGE SCALE GENOMIC DNA]</scope>
    <source>
        <strain evidence="2 3">JCM 19808</strain>
    </source>
</reference>
<keyword evidence="1" id="KW-0732">Signal</keyword>
<comment type="caution">
    <text evidence="2">The sequence shown here is derived from an EMBL/GenBank/DDBJ whole genome shotgun (WGS) entry which is preliminary data.</text>
</comment>
<evidence type="ECO:0000256" key="1">
    <source>
        <dbReference type="SAM" id="SignalP"/>
    </source>
</evidence>
<keyword evidence="3" id="KW-1185">Reference proteome</keyword>
<evidence type="ECO:0000313" key="3">
    <source>
        <dbReference type="Proteomes" id="UP000032578"/>
    </source>
</evidence>
<evidence type="ECO:0000313" key="2">
    <source>
        <dbReference type="EMBL" id="KJD35745.1"/>
    </source>
</evidence>